<dbReference type="AlphaFoldDB" id="A0A402AXG9"/>
<dbReference type="EMBL" id="BIFS01000002">
    <property type="protein sequence ID" value="GCE23821.1"/>
    <property type="molecule type" value="Genomic_DNA"/>
</dbReference>
<dbReference type="PANTHER" id="PTHR43798">
    <property type="entry name" value="MONOACYLGLYCEROL LIPASE"/>
    <property type="match status" value="1"/>
</dbReference>
<dbReference type="Gene3D" id="3.40.50.1820">
    <property type="entry name" value="alpha/beta hydrolase"/>
    <property type="match status" value="1"/>
</dbReference>
<protein>
    <submittedName>
        <fullName evidence="2">Alpha/beta hydrolase</fullName>
    </submittedName>
</protein>
<dbReference type="GO" id="GO:0016020">
    <property type="term" value="C:membrane"/>
    <property type="evidence" value="ECO:0007669"/>
    <property type="project" value="TreeGrafter"/>
</dbReference>
<sequence length="255" mass="28059">MLVHGLTASSQEWAQLGPDLAGQGWYAIAPDLRGRGLSEKPLHGYGIPYHVNDLLSLCDALNLPVVHFIGHSLGAQIGYFFAAVHPGRLDRLVLVDAGGRIPPDTLQAIGASLQRLGQVYPSLDAYIEERRQTPIHQWNPFWEAYYRYDAEIHADSTVTSRVPKAAIDEEITVNMSINADALLPRIQAPTLITRAALGTLAPDRGIILTTEETERVRGIIKGSRVVEIPDTNHYTIMLSEVFTSAVLSFLSTIDR</sequence>
<dbReference type="GO" id="GO:0046464">
    <property type="term" value="P:acylglycerol catabolic process"/>
    <property type="evidence" value="ECO:0007669"/>
    <property type="project" value="TreeGrafter"/>
</dbReference>
<name>A0A402AXG9_9CHLR</name>
<organism evidence="2 3">
    <name type="scientific">Dictyobacter kobayashii</name>
    <dbReference type="NCBI Taxonomy" id="2014872"/>
    <lineage>
        <taxon>Bacteria</taxon>
        <taxon>Bacillati</taxon>
        <taxon>Chloroflexota</taxon>
        <taxon>Ktedonobacteria</taxon>
        <taxon>Ktedonobacterales</taxon>
        <taxon>Dictyobacteraceae</taxon>
        <taxon>Dictyobacter</taxon>
    </lineage>
</organism>
<dbReference type="GO" id="GO:0047372">
    <property type="term" value="F:monoacylglycerol lipase activity"/>
    <property type="evidence" value="ECO:0007669"/>
    <property type="project" value="TreeGrafter"/>
</dbReference>
<evidence type="ECO:0000259" key="1">
    <source>
        <dbReference type="Pfam" id="PF00561"/>
    </source>
</evidence>
<accession>A0A402AXG9</accession>
<reference evidence="3" key="1">
    <citation type="submission" date="2018-12" db="EMBL/GenBank/DDBJ databases">
        <title>Tengunoibacter tsumagoiensis gen. nov., sp. nov., Dictyobacter kobayashii sp. nov., D. alpinus sp. nov., and D. joshuensis sp. nov. and description of Dictyobacteraceae fam. nov. within the order Ktedonobacterales isolated from Tengu-no-mugimeshi.</title>
        <authorList>
            <person name="Wang C.M."/>
            <person name="Zheng Y."/>
            <person name="Sakai Y."/>
            <person name="Toyoda A."/>
            <person name="Minakuchi Y."/>
            <person name="Abe K."/>
            <person name="Yokota A."/>
            <person name="Yabe S."/>
        </authorList>
    </citation>
    <scope>NUCLEOTIDE SEQUENCE [LARGE SCALE GENOMIC DNA]</scope>
    <source>
        <strain evidence="3">Uno11</strain>
    </source>
</reference>
<gene>
    <name evidence="2" type="ORF">KDK_76210</name>
</gene>
<feature type="domain" description="AB hydrolase-1" evidence="1">
    <location>
        <begin position="2"/>
        <end position="127"/>
    </location>
</feature>
<dbReference type="Proteomes" id="UP000287188">
    <property type="component" value="Unassembled WGS sequence"/>
</dbReference>
<dbReference type="PANTHER" id="PTHR43798:SF33">
    <property type="entry name" value="HYDROLASE, PUTATIVE (AFU_ORTHOLOGUE AFUA_2G14860)-RELATED"/>
    <property type="match status" value="1"/>
</dbReference>
<keyword evidence="3" id="KW-1185">Reference proteome</keyword>
<dbReference type="InterPro" id="IPR029058">
    <property type="entry name" value="AB_hydrolase_fold"/>
</dbReference>
<dbReference type="SUPFAM" id="SSF53474">
    <property type="entry name" value="alpha/beta-Hydrolases"/>
    <property type="match status" value="1"/>
</dbReference>
<dbReference type="Pfam" id="PF00561">
    <property type="entry name" value="Abhydrolase_1"/>
    <property type="match status" value="1"/>
</dbReference>
<evidence type="ECO:0000313" key="3">
    <source>
        <dbReference type="Proteomes" id="UP000287188"/>
    </source>
</evidence>
<evidence type="ECO:0000313" key="2">
    <source>
        <dbReference type="EMBL" id="GCE23821.1"/>
    </source>
</evidence>
<comment type="caution">
    <text evidence="2">The sequence shown here is derived from an EMBL/GenBank/DDBJ whole genome shotgun (WGS) entry which is preliminary data.</text>
</comment>
<dbReference type="InterPro" id="IPR000073">
    <property type="entry name" value="AB_hydrolase_1"/>
</dbReference>
<keyword evidence="2" id="KW-0378">Hydrolase</keyword>
<proteinExistence type="predicted"/>
<dbReference type="RefSeq" id="WP_161977969.1">
    <property type="nucleotide sequence ID" value="NZ_BIFS01000002.1"/>
</dbReference>
<dbReference type="InterPro" id="IPR050266">
    <property type="entry name" value="AB_hydrolase_sf"/>
</dbReference>
<dbReference type="PRINTS" id="PR00111">
    <property type="entry name" value="ABHYDROLASE"/>
</dbReference>